<reference evidence="2" key="1">
    <citation type="submission" date="2018-01" db="EMBL/GenBank/DDBJ databases">
        <title>Genomic characterization of Leptospira inadai serogroup Lyme isolated from captured rat in Brazil and comparative analysis with human reference strain.</title>
        <authorList>
            <person name="Moreno L.Z."/>
            <person name="Loureiro A.P."/>
            <person name="Miraglia F."/>
            <person name="Kremer F.S."/>
            <person name="Eslabao M.R."/>
            <person name="Dellagostin O.A."/>
            <person name="Lilenbaum W."/>
            <person name="Moreno A.M."/>
        </authorList>
    </citation>
    <scope>NUCLEOTIDE SEQUENCE [LARGE SCALE GENOMIC DNA]</scope>
    <source>
        <strain evidence="2">M34/99</strain>
    </source>
</reference>
<sequence>MSELRITANRSSEHHREKIRNVLHRSDSSKRNSFSRSEPYLGNREGNGESFPLFRTEMYSPPNQAIGGGRDISN</sequence>
<evidence type="ECO:0000256" key="1">
    <source>
        <dbReference type="SAM" id="MobiDB-lite"/>
    </source>
</evidence>
<evidence type="ECO:0000313" key="2">
    <source>
        <dbReference type="EMBL" id="PNV73308.1"/>
    </source>
</evidence>
<organism evidence="2 3">
    <name type="scientific">Leptospira inadai serovar Lyme</name>
    <dbReference type="NCBI Taxonomy" id="293084"/>
    <lineage>
        <taxon>Bacteria</taxon>
        <taxon>Pseudomonadati</taxon>
        <taxon>Spirochaetota</taxon>
        <taxon>Spirochaetia</taxon>
        <taxon>Leptospirales</taxon>
        <taxon>Leptospiraceae</taxon>
        <taxon>Leptospira</taxon>
    </lineage>
</organism>
<feature type="region of interest" description="Disordered" evidence="1">
    <location>
        <begin position="1"/>
        <end position="74"/>
    </location>
</feature>
<comment type="caution">
    <text evidence="2">The sequence shown here is derived from an EMBL/GenBank/DDBJ whole genome shotgun (WGS) entry which is preliminary data.</text>
</comment>
<accession>A0ABX4YER7</accession>
<proteinExistence type="predicted"/>
<dbReference type="Proteomes" id="UP000094669">
    <property type="component" value="Unassembled WGS sequence"/>
</dbReference>
<evidence type="ECO:0000313" key="3">
    <source>
        <dbReference type="Proteomes" id="UP000094669"/>
    </source>
</evidence>
<keyword evidence="3" id="KW-1185">Reference proteome</keyword>
<dbReference type="EMBL" id="MCRM02000024">
    <property type="protein sequence ID" value="PNV73308.1"/>
    <property type="molecule type" value="Genomic_DNA"/>
</dbReference>
<feature type="compositionally biased region" description="Basic and acidic residues" evidence="1">
    <location>
        <begin position="11"/>
        <end position="30"/>
    </location>
</feature>
<gene>
    <name evidence="2" type="ORF">BES34_017600</name>
</gene>
<protein>
    <submittedName>
        <fullName evidence="2">Uncharacterized protein</fullName>
    </submittedName>
</protein>
<name>A0ABX4YER7_9LEPT</name>